<dbReference type="Gene3D" id="3.40.50.1820">
    <property type="entry name" value="alpha/beta hydrolase"/>
    <property type="match status" value="1"/>
</dbReference>
<keyword evidence="1" id="KW-1133">Transmembrane helix</keyword>
<dbReference type="InterPro" id="IPR002018">
    <property type="entry name" value="CarbesteraseB"/>
</dbReference>
<keyword evidence="4" id="KW-1185">Reference proteome</keyword>
<evidence type="ECO:0000256" key="2">
    <source>
        <dbReference type="SAM" id="SignalP"/>
    </source>
</evidence>
<keyword evidence="1" id="KW-0472">Membrane</keyword>
<feature type="domain" description="Carboxylesterase type B" evidence="3">
    <location>
        <begin position="25"/>
        <end position="550"/>
    </location>
</feature>
<proteinExistence type="predicted"/>
<sequence length="631" mass="72008">MLKFVLLFIILPNFARFENVPSKNLIINLSTGRVEGHLRRTQLGNEAYVFLGVPYAEPPIDDLRFKITVAKKSWSTIWSCHDYKPVCPQNFGMHTYDNQNEDCLYLNIFVGENCLKSSEIGSTEKCPIFFMVHGGANEFETPNVFPLDEPIDRFASKNVIFVTIAYRIGILGFWTMGDQLNSGNWGLYDIIEGARWLQKEAINFGGDKNRVTISGVSSSGALILLLLMSPKTEGLFQQALVMSSTGDQGNMMSQNSTFYRRVAENVGCWTPADDGWDWRSKSKPLGFRSVEDCMRQIPASILVDTYNEVRVYDPTVDKAGFPDNATLPRYDGPDGLFPKPYEQLIYEKRQPIPMIIGTTSDENGYEKLTLLNATPRTVIQKCQSTVKNSSYVNKREIIEACVEYYVNHTAPYAKDAGSVFPYWDRRTVEITGDHEYYSLTFQHAYSVAETGCPVFLYSFDFERRGQEGIGIIHAQDFGMLFNIHTENLTADDRRMADQYSEFFVNFIKNGNPAPKIWKSLSLGDSFNYFSINLDNSHMKDDYHKWGVLFWNIRIPALEGKARNLLAGIESRKIVESSSNSINRNNCHQETSTKYVLIVLITLLCAVVFVLKFTVYPRLAKIERRFEYEQIH</sequence>
<feature type="signal peptide" evidence="2">
    <location>
        <begin position="1"/>
        <end position="17"/>
    </location>
</feature>
<dbReference type="SUPFAM" id="SSF53474">
    <property type="entry name" value="alpha/beta-Hydrolases"/>
    <property type="match status" value="1"/>
</dbReference>
<dbReference type="PANTHER" id="PTHR11559">
    <property type="entry name" value="CARBOXYLESTERASE"/>
    <property type="match status" value="1"/>
</dbReference>
<evidence type="ECO:0000313" key="5">
    <source>
        <dbReference type="WBParaSite" id="nRc.2.0.1.t35055-RA"/>
    </source>
</evidence>
<accession>A0A915KAA7</accession>
<evidence type="ECO:0000259" key="3">
    <source>
        <dbReference type="Pfam" id="PF00135"/>
    </source>
</evidence>
<organism evidence="4 5">
    <name type="scientific">Romanomermis culicivorax</name>
    <name type="common">Nematode worm</name>
    <dbReference type="NCBI Taxonomy" id="13658"/>
    <lineage>
        <taxon>Eukaryota</taxon>
        <taxon>Metazoa</taxon>
        <taxon>Ecdysozoa</taxon>
        <taxon>Nematoda</taxon>
        <taxon>Enoplea</taxon>
        <taxon>Dorylaimia</taxon>
        <taxon>Mermithida</taxon>
        <taxon>Mermithoidea</taxon>
        <taxon>Mermithidae</taxon>
        <taxon>Romanomermis</taxon>
    </lineage>
</organism>
<name>A0A915KAA7_ROMCU</name>
<dbReference type="InterPro" id="IPR029058">
    <property type="entry name" value="AB_hydrolase_fold"/>
</dbReference>
<feature type="chain" id="PRO_5037011005" evidence="2">
    <location>
        <begin position="18"/>
        <end position="631"/>
    </location>
</feature>
<reference evidence="5" key="1">
    <citation type="submission" date="2022-11" db="UniProtKB">
        <authorList>
            <consortium name="WormBaseParasite"/>
        </authorList>
    </citation>
    <scope>IDENTIFICATION</scope>
</reference>
<keyword evidence="1" id="KW-0812">Transmembrane</keyword>
<feature type="transmembrane region" description="Helical" evidence="1">
    <location>
        <begin position="594"/>
        <end position="614"/>
    </location>
</feature>
<dbReference type="WBParaSite" id="nRc.2.0.1.t35055-RA">
    <property type="protein sequence ID" value="nRc.2.0.1.t35055-RA"/>
    <property type="gene ID" value="nRc.2.0.1.g35055"/>
</dbReference>
<protein>
    <submittedName>
        <fullName evidence="5">Carboxylesterase type B domain-containing protein</fullName>
    </submittedName>
</protein>
<dbReference type="Pfam" id="PF00135">
    <property type="entry name" value="COesterase"/>
    <property type="match status" value="1"/>
</dbReference>
<dbReference type="AlphaFoldDB" id="A0A915KAA7"/>
<dbReference type="Proteomes" id="UP000887565">
    <property type="component" value="Unplaced"/>
</dbReference>
<evidence type="ECO:0000313" key="4">
    <source>
        <dbReference type="Proteomes" id="UP000887565"/>
    </source>
</evidence>
<keyword evidence="2" id="KW-0732">Signal</keyword>
<dbReference type="InterPro" id="IPR050309">
    <property type="entry name" value="Type-B_Carboxylest/Lipase"/>
</dbReference>
<dbReference type="OMA" id="ITSTEMC"/>
<evidence type="ECO:0000256" key="1">
    <source>
        <dbReference type="SAM" id="Phobius"/>
    </source>
</evidence>